<feature type="domain" description="DUF6570" evidence="3">
    <location>
        <begin position="205"/>
        <end position="328"/>
    </location>
</feature>
<feature type="region of interest" description="Disordered" evidence="1">
    <location>
        <begin position="68"/>
        <end position="97"/>
    </location>
</feature>
<dbReference type="Proteomes" id="UP000815677">
    <property type="component" value="Unassembled WGS sequence"/>
</dbReference>
<evidence type="ECO:0000313" key="5">
    <source>
        <dbReference type="Proteomes" id="UP000815677"/>
    </source>
</evidence>
<gene>
    <name evidence="4" type="ORF">MCHLO_07977</name>
</gene>
<keyword evidence="2" id="KW-0472">Membrane</keyword>
<dbReference type="EMBL" id="DF846625">
    <property type="protein sequence ID" value="GAT50779.1"/>
    <property type="molecule type" value="Genomic_DNA"/>
</dbReference>
<name>A0ABQ0LI09_MYCCL</name>
<reference evidence="4" key="1">
    <citation type="submission" date="2014-09" db="EMBL/GenBank/DDBJ databases">
        <title>Genome sequence of the luminous mushroom Mycena chlorophos for searching fungal bioluminescence genes.</title>
        <authorList>
            <person name="Tanaka Y."/>
            <person name="Kasuga D."/>
            <person name="Oba Y."/>
            <person name="Hase S."/>
            <person name="Sato K."/>
            <person name="Oba Y."/>
            <person name="Sakakibara Y."/>
        </authorList>
    </citation>
    <scope>NUCLEOTIDE SEQUENCE</scope>
</reference>
<organism evidence="4 5">
    <name type="scientific">Mycena chlorophos</name>
    <name type="common">Agaric fungus</name>
    <name type="synonym">Agaricus chlorophos</name>
    <dbReference type="NCBI Taxonomy" id="658473"/>
    <lineage>
        <taxon>Eukaryota</taxon>
        <taxon>Fungi</taxon>
        <taxon>Dikarya</taxon>
        <taxon>Basidiomycota</taxon>
        <taxon>Agaricomycotina</taxon>
        <taxon>Agaricomycetes</taxon>
        <taxon>Agaricomycetidae</taxon>
        <taxon>Agaricales</taxon>
        <taxon>Marasmiineae</taxon>
        <taxon>Mycenaceae</taxon>
        <taxon>Mycena</taxon>
    </lineage>
</organism>
<evidence type="ECO:0000256" key="2">
    <source>
        <dbReference type="SAM" id="Phobius"/>
    </source>
</evidence>
<dbReference type="InterPro" id="IPR046700">
    <property type="entry name" value="DUF6570"/>
</dbReference>
<sequence length="347" mass="38099">MEEQHVTLPADLTQTLSTFTINEILGLLSLISPPPRSASRTRPLLIAYCNVLAPDIKAAFFTSSQAKTGSKRALAPPPSPPLAPHRPPKHPRPFPGSDAVHTGDLDALISGPFLQCATPETIPDCISRFIDRTGNAALAQGVCMACARRLFLAELVPCAPDLLVPTHPHPAHFLHNGALLHRRAVTADRTYICADCRSRLLKFERPPLSLSNNMWIGDVPFSLAILTLPERVLVGLHFPAAYVVKLFPKKGSPKCWNKQTINSGLRRNVSTYRLNTDEIAEMLEGKIVPRPVGLLAAVIAVTFVGAKNIPLFVLPVIFDVRRQRVHNASVDELFSLLKFLRIKPLNE</sequence>
<keyword evidence="5" id="KW-1185">Reference proteome</keyword>
<proteinExistence type="predicted"/>
<evidence type="ECO:0000259" key="3">
    <source>
        <dbReference type="Pfam" id="PF20209"/>
    </source>
</evidence>
<evidence type="ECO:0000256" key="1">
    <source>
        <dbReference type="SAM" id="MobiDB-lite"/>
    </source>
</evidence>
<feature type="non-terminal residue" evidence="4">
    <location>
        <position position="347"/>
    </location>
</feature>
<evidence type="ECO:0000313" key="4">
    <source>
        <dbReference type="EMBL" id="GAT50779.1"/>
    </source>
</evidence>
<accession>A0ABQ0LI09</accession>
<keyword evidence="2" id="KW-1133">Transmembrane helix</keyword>
<feature type="transmembrane region" description="Helical" evidence="2">
    <location>
        <begin position="292"/>
        <end position="318"/>
    </location>
</feature>
<feature type="compositionally biased region" description="Pro residues" evidence="1">
    <location>
        <begin position="75"/>
        <end position="85"/>
    </location>
</feature>
<keyword evidence="2" id="KW-0812">Transmembrane</keyword>
<dbReference type="Pfam" id="PF20209">
    <property type="entry name" value="DUF6570"/>
    <property type="match status" value="1"/>
</dbReference>
<protein>
    <recommendedName>
        <fullName evidence="3">DUF6570 domain-containing protein</fullName>
    </recommendedName>
</protein>